<name>A0A5K3ES85_MESCO</name>
<sequence length="102" mass="11924">MDSNPNTAQHRRLTFDRALCQPTWPRRWRRWQGMRSRVLVCCGQLRRHGVGRKRCSVGDDADAGRGAVSHWVSQRQEEGYFQGASFDVLQKWAFELIAQYTE</sequence>
<protein>
    <submittedName>
        <fullName evidence="1">Uncharacterized protein</fullName>
    </submittedName>
</protein>
<proteinExistence type="predicted"/>
<dbReference type="WBParaSite" id="MCU_002301-RA">
    <property type="protein sequence ID" value="MCU_002301-RA"/>
    <property type="gene ID" value="MCU_002301"/>
</dbReference>
<reference evidence="1" key="1">
    <citation type="submission" date="2019-11" db="UniProtKB">
        <authorList>
            <consortium name="WormBaseParasite"/>
        </authorList>
    </citation>
    <scope>IDENTIFICATION</scope>
</reference>
<accession>A0A5K3ES85</accession>
<dbReference type="AlphaFoldDB" id="A0A5K3ES85"/>
<evidence type="ECO:0000313" key="1">
    <source>
        <dbReference type="WBParaSite" id="MCU_002301-RA"/>
    </source>
</evidence>
<organism evidence="1">
    <name type="scientific">Mesocestoides corti</name>
    <name type="common">Flatworm</name>
    <dbReference type="NCBI Taxonomy" id="53468"/>
    <lineage>
        <taxon>Eukaryota</taxon>
        <taxon>Metazoa</taxon>
        <taxon>Spiralia</taxon>
        <taxon>Lophotrochozoa</taxon>
        <taxon>Platyhelminthes</taxon>
        <taxon>Cestoda</taxon>
        <taxon>Eucestoda</taxon>
        <taxon>Cyclophyllidea</taxon>
        <taxon>Mesocestoididae</taxon>
        <taxon>Mesocestoides</taxon>
    </lineage>
</organism>